<keyword evidence="3" id="KW-0238">DNA-binding</keyword>
<organism evidence="6 8">
    <name type="scientific">Komagataeibacter nataicola</name>
    <dbReference type="NCBI Taxonomy" id="265960"/>
    <lineage>
        <taxon>Bacteria</taxon>
        <taxon>Pseudomonadati</taxon>
        <taxon>Pseudomonadota</taxon>
        <taxon>Alphaproteobacteria</taxon>
        <taxon>Acetobacterales</taxon>
        <taxon>Acetobacteraceae</taxon>
        <taxon>Komagataeibacter</taxon>
    </lineage>
</organism>
<protein>
    <submittedName>
        <fullName evidence="7">LysR family transcriptional regulator</fullName>
    </submittedName>
</protein>
<dbReference type="KEGG" id="kna:B0W47_14140"/>
<evidence type="ECO:0000313" key="6">
    <source>
        <dbReference type="EMBL" id="AQU88407.1"/>
    </source>
</evidence>
<evidence type="ECO:0000256" key="1">
    <source>
        <dbReference type="ARBA" id="ARBA00009437"/>
    </source>
</evidence>
<evidence type="ECO:0000256" key="4">
    <source>
        <dbReference type="ARBA" id="ARBA00023163"/>
    </source>
</evidence>
<evidence type="ECO:0000313" key="7">
    <source>
        <dbReference type="EMBL" id="PYD65212.1"/>
    </source>
</evidence>
<dbReference type="Pfam" id="PF03466">
    <property type="entry name" value="LysR_substrate"/>
    <property type="match status" value="1"/>
</dbReference>
<accession>A0A9N7H1V5</accession>
<name>A0A9N7H1V5_9PROT</name>
<dbReference type="SUPFAM" id="SSF46785">
    <property type="entry name" value="Winged helix' DNA-binding domain"/>
    <property type="match status" value="1"/>
</dbReference>
<dbReference type="SUPFAM" id="SSF53850">
    <property type="entry name" value="Periplasmic binding protein-like II"/>
    <property type="match status" value="1"/>
</dbReference>
<dbReference type="PRINTS" id="PR00039">
    <property type="entry name" value="HTHLYSR"/>
</dbReference>
<dbReference type="InterPro" id="IPR036388">
    <property type="entry name" value="WH-like_DNA-bd_sf"/>
</dbReference>
<dbReference type="RefSeq" id="WP_078526922.1">
    <property type="nucleotide sequence ID" value="NZ_CP019875.1"/>
</dbReference>
<proteinExistence type="inferred from homology"/>
<gene>
    <name evidence="6" type="ORF">B0W47_14140</name>
    <name evidence="7" type="ORF">CDI09_14830</name>
</gene>
<dbReference type="AlphaFoldDB" id="A0A9N7H1V5"/>
<dbReference type="OrthoDB" id="8479870at2"/>
<dbReference type="InterPro" id="IPR005119">
    <property type="entry name" value="LysR_subst-bd"/>
</dbReference>
<evidence type="ECO:0000259" key="5">
    <source>
        <dbReference type="PROSITE" id="PS50931"/>
    </source>
</evidence>
<reference evidence="6" key="2">
    <citation type="submission" date="2017-02" db="EMBL/GenBank/DDBJ databases">
        <authorList>
            <person name="Zhang H."/>
        </authorList>
    </citation>
    <scope>NUCLEOTIDE SEQUENCE</scope>
    <source>
        <strain evidence="6">RZS01</strain>
    </source>
</reference>
<dbReference type="Gene3D" id="1.10.10.10">
    <property type="entry name" value="Winged helix-like DNA-binding domain superfamily/Winged helix DNA-binding domain"/>
    <property type="match status" value="1"/>
</dbReference>
<sequence length="337" mass="36757">MDNAVNHLVAPNITAKQIEAFHAVVLTGSMTAAARYLGRSQSAISRLVLELEEEIGFTLFMRSKMRLVPTRRALVLHEEVRRSFIGMDRIAARAGQLAMTEVSMPIDIAAPPAMASGLIPAVIARLEAQGDSMRIMLRSMNSENVLGAVIDNTVNIGMASLPIEHANARLLWIGEAPCVTVMAQNNPLARHERLSLAQLDDQNLITVANPFRLRGVIDTALQRHNVAVSDQIETNTSLSAIMAARAGLGVALVDPLTAYGIPVSGTTIRPIDMHIPWIWGVITPAHQTLSKDVLRLVDMIEITVRDLLPCFRRHKASDMEKLNELLFSATATSDIVS</sequence>
<feature type="domain" description="HTH lysR-type" evidence="5">
    <location>
        <begin position="13"/>
        <end position="70"/>
    </location>
</feature>
<dbReference type="InterPro" id="IPR036390">
    <property type="entry name" value="WH_DNA-bd_sf"/>
</dbReference>
<dbReference type="GO" id="GO:0003700">
    <property type="term" value="F:DNA-binding transcription factor activity"/>
    <property type="evidence" value="ECO:0007669"/>
    <property type="project" value="InterPro"/>
</dbReference>
<dbReference type="Proteomes" id="UP000189683">
    <property type="component" value="Chromosome"/>
</dbReference>
<reference evidence="8" key="1">
    <citation type="submission" date="2017-02" db="EMBL/GenBank/DDBJ databases">
        <title>zhang.</title>
        <authorList>
            <person name="Zhang H."/>
        </authorList>
    </citation>
    <scope>NUCLEOTIDE SEQUENCE [LARGE SCALE GENOMIC DNA]</scope>
    <source>
        <strain evidence="8">RZS01</strain>
    </source>
</reference>
<keyword evidence="2" id="KW-0805">Transcription regulation</keyword>
<dbReference type="GO" id="GO:0010628">
    <property type="term" value="P:positive regulation of gene expression"/>
    <property type="evidence" value="ECO:0007669"/>
    <property type="project" value="TreeGrafter"/>
</dbReference>
<dbReference type="EMBL" id="CP019875">
    <property type="protein sequence ID" value="AQU88407.1"/>
    <property type="molecule type" value="Genomic_DNA"/>
</dbReference>
<evidence type="ECO:0000256" key="3">
    <source>
        <dbReference type="ARBA" id="ARBA00023125"/>
    </source>
</evidence>
<dbReference type="PROSITE" id="PS50931">
    <property type="entry name" value="HTH_LYSR"/>
    <property type="match status" value="1"/>
</dbReference>
<evidence type="ECO:0000256" key="2">
    <source>
        <dbReference type="ARBA" id="ARBA00023015"/>
    </source>
</evidence>
<dbReference type="GO" id="GO:0043565">
    <property type="term" value="F:sequence-specific DNA binding"/>
    <property type="evidence" value="ECO:0007669"/>
    <property type="project" value="TreeGrafter"/>
</dbReference>
<evidence type="ECO:0000313" key="8">
    <source>
        <dbReference type="Proteomes" id="UP000189683"/>
    </source>
</evidence>
<keyword evidence="4" id="KW-0804">Transcription</keyword>
<evidence type="ECO:0000313" key="9">
    <source>
        <dbReference type="Proteomes" id="UP000247512"/>
    </source>
</evidence>
<comment type="similarity">
    <text evidence="1">Belongs to the LysR transcriptional regulatory family.</text>
</comment>
<keyword evidence="9" id="KW-1185">Reference proteome</keyword>
<dbReference type="EMBL" id="NIRT01000038">
    <property type="protein sequence ID" value="PYD65212.1"/>
    <property type="molecule type" value="Genomic_DNA"/>
</dbReference>
<dbReference type="PANTHER" id="PTHR30427:SF1">
    <property type="entry name" value="TRANSCRIPTIONAL ACTIVATOR PROTEIN LYSR"/>
    <property type="match status" value="1"/>
</dbReference>
<dbReference type="Gene3D" id="3.40.190.290">
    <property type="match status" value="1"/>
</dbReference>
<dbReference type="Pfam" id="PF00126">
    <property type="entry name" value="HTH_1"/>
    <property type="match status" value="1"/>
</dbReference>
<dbReference type="InterPro" id="IPR000847">
    <property type="entry name" value="LysR_HTH_N"/>
</dbReference>
<dbReference type="PANTHER" id="PTHR30427">
    <property type="entry name" value="TRANSCRIPTIONAL ACTIVATOR PROTEIN LYSR"/>
    <property type="match status" value="1"/>
</dbReference>
<dbReference type="Proteomes" id="UP000247512">
    <property type="component" value="Unassembled WGS sequence"/>
</dbReference>
<reference evidence="7 9" key="3">
    <citation type="submission" date="2017-06" db="EMBL/GenBank/DDBJ databases">
        <title>A draft genome sequence of Komagataeibacter nataicola LMG 1536.</title>
        <authorList>
            <person name="Skraban J."/>
            <person name="Cleenwerck I."/>
            <person name="Vandamme P."/>
            <person name="Trcek J."/>
        </authorList>
    </citation>
    <scope>NUCLEOTIDE SEQUENCE [LARGE SCALE GENOMIC DNA]</scope>
    <source>
        <strain evidence="7 9">LMG 1536</strain>
    </source>
</reference>